<comment type="caution">
    <text evidence="1">The sequence shown here is derived from an EMBL/GenBank/DDBJ whole genome shotgun (WGS) entry which is preliminary data.</text>
</comment>
<proteinExistence type="predicted"/>
<dbReference type="Proteomes" id="UP001565471">
    <property type="component" value="Unassembled WGS sequence"/>
</dbReference>
<keyword evidence="2" id="KW-1185">Reference proteome</keyword>
<protein>
    <submittedName>
        <fullName evidence="1">Transposase</fullName>
    </submittedName>
</protein>
<gene>
    <name evidence="1" type="ORF">ABIF29_005553</name>
</gene>
<organism evidence="1 2">
    <name type="scientific">Bradyrhizobium elkanii</name>
    <dbReference type="NCBI Taxonomy" id="29448"/>
    <lineage>
        <taxon>Bacteria</taxon>
        <taxon>Pseudomonadati</taxon>
        <taxon>Pseudomonadota</taxon>
        <taxon>Alphaproteobacteria</taxon>
        <taxon>Hyphomicrobiales</taxon>
        <taxon>Nitrobacteraceae</taxon>
        <taxon>Bradyrhizobium</taxon>
    </lineage>
</organism>
<reference evidence="1 2" key="1">
    <citation type="submission" date="2024-07" db="EMBL/GenBank/DDBJ databases">
        <title>Genomic Encyclopedia of Type Strains, Phase V (KMG-V): Genome sequencing to study the core and pangenomes of soil and plant-associated prokaryotes.</title>
        <authorList>
            <person name="Whitman W."/>
        </authorList>
    </citation>
    <scope>NUCLEOTIDE SEQUENCE [LARGE SCALE GENOMIC DNA]</scope>
    <source>
        <strain evidence="1 2">USDA 415</strain>
    </source>
</reference>
<name>A0ABV4F6L3_BRAEL</name>
<evidence type="ECO:0000313" key="1">
    <source>
        <dbReference type="EMBL" id="MEY9318754.1"/>
    </source>
</evidence>
<sequence length="95" mass="10644">MHAGRHGAGQPGRPRDDITDAALEARLFASAGAGPGTRRGHRGQAEPDWAAVHRELRRKHVTLSILWDEYIASEPGGYRYSRFCELYRAWKAACR</sequence>
<evidence type="ECO:0000313" key="2">
    <source>
        <dbReference type="Proteomes" id="UP001565471"/>
    </source>
</evidence>
<accession>A0ABV4F6L3</accession>
<dbReference type="EMBL" id="JBGBZA010000002">
    <property type="protein sequence ID" value="MEY9318754.1"/>
    <property type="molecule type" value="Genomic_DNA"/>
</dbReference>